<protein>
    <recommendedName>
        <fullName evidence="4">Holin</fullName>
    </recommendedName>
</protein>
<evidence type="ECO:0000313" key="2">
    <source>
        <dbReference type="EMBL" id="MBB2958883.1"/>
    </source>
</evidence>
<feature type="transmembrane region" description="Helical" evidence="1">
    <location>
        <begin position="12"/>
        <end position="36"/>
    </location>
</feature>
<evidence type="ECO:0008006" key="4">
    <source>
        <dbReference type="Google" id="ProtNLM"/>
    </source>
</evidence>
<keyword evidence="1" id="KW-1133">Transmembrane helix</keyword>
<sequence>LIPAVGVEGINWLGVASVTGVATILSVATSIGNASFTAGR</sequence>
<name>A0A7W4UQX6_9MICO</name>
<organism evidence="2 3">
    <name type="scientific">Pseudoclavibacter helvolus</name>
    <dbReference type="NCBI Taxonomy" id="255205"/>
    <lineage>
        <taxon>Bacteria</taxon>
        <taxon>Bacillati</taxon>
        <taxon>Actinomycetota</taxon>
        <taxon>Actinomycetes</taxon>
        <taxon>Micrococcales</taxon>
        <taxon>Microbacteriaceae</taxon>
        <taxon>Pseudoclavibacter</taxon>
    </lineage>
</organism>
<keyword evidence="1" id="KW-0472">Membrane</keyword>
<comment type="caution">
    <text evidence="2">The sequence shown here is derived from an EMBL/GenBank/DDBJ whole genome shotgun (WGS) entry which is preliminary data.</text>
</comment>
<evidence type="ECO:0000256" key="1">
    <source>
        <dbReference type="SAM" id="Phobius"/>
    </source>
</evidence>
<keyword evidence="1" id="KW-0812">Transmembrane</keyword>
<dbReference type="Pfam" id="PF16945">
    <property type="entry name" value="Phage_r1t_holin"/>
    <property type="match status" value="1"/>
</dbReference>
<keyword evidence="3" id="KW-1185">Reference proteome</keyword>
<dbReference type="InterPro" id="IPR020109">
    <property type="entry name" value="Holin_r1t"/>
</dbReference>
<accession>A0A7W4UQX6</accession>
<dbReference type="EMBL" id="JACHWJ010000004">
    <property type="protein sequence ID" value="MBB2958883.1"/>
    <property type="molecule type" value="Genomic_DNA"/>
</dbReference>
<feature type="non-terminal residue" evidence="2">
    <location>
        <position position="1"/>
    </location>
</feature>
<dbReference type="Proteomes" id="UP000545286">
    <property type="component" value="Unassembled WGS sequence"/>
</dbReference>
<reference evidence="2 3" key="1">
    <citation type="submission" date="2020-08" db="EMBL/GenBank/DDBJ databases">
        <title>Sequencing the genomes of 1000 actinobacteria strains.</title>
        <authorList>
            <person name="Klenk H.-P."/>
        </authorList>
    </citation>
    <scope>NUCLEOTIDE SEQUENCE [LARGE SCALE GENOMIC DNA]</scope>
    <source>
        <strain evidence="2 3">DSM 20419</strain>
    </source>
</reference>
<evidence type="ECO:0000313" key="3">
    <source>
        <dbReference type="Proteomes" id="UP000545286"/>
    </source>
</evidence>
<proteinExistence type="predicted"/>
<gene>
    <name evidence="2" type="ORF">FHX72_003029</name>
</gene>
<dbReference type="AlphaFoldDB" id="A0A7W4UQX6"/>